<organism evidence="1 2">
    <name type="scientific">Bradyrhizobium pachyrhizi</name>
    <dbReference type="NCBI Taxonomy" id="280333"/>
    <lineage>
        <taxon>Bacteria</taxon>
        <taxon>Pseudomonadati</taxon>
        <taxon>Pseudomonadota</taxon>
        <taxon>Alphaproteobacteria</taxon>
        <taxon>Hyphomicrobiales</taxon>
        <taxon>Nitrobacteraceae</taxon>
        <taxon>Bradyrhizobium</taxon>
    </lineage>
</organism>
<dbReference type="RefSeq" id="WP_157342189.1">
    <property type="nucleotide sequence ID" value="NZ_WQNF01000004.1"/>
</dbReference>
<protein>
    <submittedName>
        <fullName evidence="1">Uncharacterized protein</fullName>
    </submittedName>
</protein>
<reference evidence="1 2" key="1">
    <citation type="submission" date="2019-12" db="EMBL/GenBank/DDBJ databases">
        <title>Draft genome sequences Bradyrhizobium cajani AMBPC1010, Bradyrhizobium pachyrhizi AMBPC1040 and Bradyrhizobium yuanmingense ALSPC3051, three plant growth promoting strains isolated from nodules of Cajanus cajan L. in Dominican Republic.</title>
        <authorList>
            <person name="Flores-Felix J.D."/>
            <person name="Araujo J."/>
            <person name="Diaz-Alcantara C."/>
            <person name="Gonzalez-Andres F."/>
            <person name="Velazquez E."/>
        </authorList>
    </citation>
    <scope>NUCLEOTIDE SEQUENCE [LARGE SCALE GENOMIC DNA]</scope>
    <source>
        <strain evidence="1 2">1040</strain>
    </source>
</reference>
<sequence length="139" mass="15449">MTVVSNQQLSNDMQARSKLLINQVGLMPQALDRPLEAGDLLFYISETTMPMAAFLQSHGLFMDDEGLHFDFSQFDAIREVAVKVIAEHDAGKLDGVWKEFDLSTDEDADYNGEYILLTLAALAIMYDPKQSGGRTGRSD</sequence>
<evidence type="ECO:0000313" key="1">
    <source>
        <dbReference type="EMBL" id="MVT64916.1"/>
    </source>
</evidence>
<keyword evidence="2" id="KW-1185">Reference proteome</keyword>
<comment type="caution">
    <text evidence="1">The sequence shown here is derived from an EMBL/GenBank/DDBJ whole genome shotgun (WGS) entry which is preliminary data.</text>
</comment>
<dbReference type="AlphaFoldDB" id="A0A844SH70"/>
<dbReference type="Proteomes" id="UP000436468">
    <property type="component" value="Unassembled WGS sequence"/>
</dbReference>
<evidence type="ECO:0000313" key="2">
    <source>
        <dbReference type="Proteomes" id="UP000436468"/>
    </source>
</evidence>
<dbReference type="EMBL" id="WQNF01000004">
    <property type="protein sequence ID" value="MVT64916.1"/>
    <property type="molecule type" value="Genomic_DNA"/>
</dbReference>
<gene>
    <name evidence="1" type="ORF">GPL21_07325</name>
</gene>
<name>A0A844SH70_9BRAD</name>
<accession>A0A844SH70</accession>
<proteinExistence type="predicted"/>